<evidence type="ECO:0000313" key="2">
    <source>
        <dbReference type="Proteomes" id="UP000789901"/>
    </source>
</evidence>
<reference evidence="1 2" key="1">
    <citation type="submission" date="2021-06" db="EMBL/GenBank/DDBJ databases">
        <authorList>
            <person name="Kallberg Y."/>
            <person name="Tangrot J."/>
            <person name="Rosling A."/>
        </authorList>
    </citation>
    <scope>NUCLEOTIDE SEQUENCE [LARGE SCALE GENOMIC DNA]</scope>
    <source>
        <strain evidence="1 2">120-4 pot B 10/14</strain>
    </source>
</reference>
<organism evidence="1 2">
    <name type="scientific">Gigaspora margarita</name>
    <dbReference type="NCBI Taxonomy" id="4874"/>
    <lineage>
        <taxon>Eukaryota</taxon>
        <taxon>Fungi</taxon>
        <taxon>Fungi incertae sedis</taxon>
        <taxon>Mucoromycota</taxon>
        <taxon>Glomeromycotina</taxon>
        <taxon>Glomeromycetes</taxon>
        <taxon>Diversisporales</taxon>
        <taxon>Gigasporaceae</taxon>
        <taxon>Gigaspora</taxon>
    </lineage>
</organism>
<dbReference type="EMBL" id="CAJVQB010051582">
    <property type="protein sequence ID" value="CAG8835492.1"/>
    <property type="molecule type" value="Genomic_DNA"/>
</dbReference>
<comment type="caution">
    <text evidence="1">The sequence shown here is derived from an EMBL/GenBank/DDBJ whole genome shotgun (WGS) entry which is preliminary data.</text>
</comment>
<feature type="non-terminal residue" evidence="1">
    <location>
        <position position="60"/>
    </location>
</feature>
<name>A0ABN7WLT0_GIGMA</name>
<dbReference type="Proteomes" id="UP000789901">
    <property type="component" value="Unassembled WGS sequence"/>
</dbReference>
<accession>A0ABN7WLT0</accession>
<feature type="non-terminal residue" evidence="1">
    <location>
        <position position="1"/>
    </location>
</feature>
<protein>
    <submittedName>
        <fullName evidence="1">147_t:CDS:1</fullName>
    </submittedName>
</protein>
<sequence>TIPLCRLVLSIAMLVEARKDKELRAFEYGSSFSIGKPDRRTILEYHCYQHSQQQFFVSSR</sequence>
<proteinExistence type="predicted"/>
<evidence type="ECO:0000313" key="1">
    <source>
        <dbReference type="EMBL" id="CAG8835492.1"/>
    </source>
</evidence>
<gene>
    <name evidence="1" type="ORF">GMARGA_LOCUS32598</name>
</gene>
<keyword evidence="2" id="KW-1185">Reference proteome</keyword>